<keyword evidence="3" id="KW-0804">Transcription</keyword>
<dbReference type="PANTHER" id="PTHR30146:SF109">
    <property type="entry name" value="HTH-TYPE TRANSCRIPTIONAL REGULATOR GALS"/>
    <property type="match status" value="1"/>
</dbReference>
<dbReference type="CDD" id="cd01392">
    <property type="entry name" value="HTH_LacI"/>
    <property type="match status" value="1"/>
</dbReference>
<dbReference type="SUPFAM" id="SSF53822">
    <property type="entry name" value="Periplasmic binding protein-like I"/>
    <property type="match status" value="1"/>
</dbReference>
<keyword evidence="1" id="KW-0805">Transcription regulation</keyword>
<dbReference type="OrthoDB" id="46155at2"/>
<evidence type="ECO:0000256" key="2">
    <source>
        <dbReference type="ARBA" id="ARBA00023125"/>
    </source>
</evidence>
<keyword evidence="2" id="KW-0238">DNA-binding</keyword>
<reference evidence="6 7" key="1">
    <citation type="submission" date="2013-12" db="EMBL/GenBank/DDBJ databases">
        <title>Comparative genomics of Petrotoga isolates.</title>
        <authorList>
            <person name="Nesbo C.L."/>
            <person name="Charchuk R."/>
            <person name="Chow K."/>
        </authorList>
    </citation>
    <scope>NUCLEOTIDE SEQUENCE [LARGE SCALE GENOMIC DNA]</scope>
    <source>
        <strain evidence="6 7">DSM 10691</strain>
    </source>
</reference>
<dbReference type="GO" id="GO:0003700">
    <property type="term" value="F:DNA-binding transcription factor activity"/>
    <property type="evidence" value="ECO:0007669"/>
    <property type="project" value="TreeGrafter"/>
</dbReference>
<feature type="domain" description="HTH lacI-type" evidence="4">
    <location>
        <begin position="4"/>
        <end position="58"/>
    </location>
</feature>
<dbReference type="EMBL" id="AZRM01000006">
    <property type="protein sequence ID" value="PNS02247.1"/>
    <property type="molecule type" value="Genomic_DNA"/>
</dbReference>
<proteinExistence type="predicted"/>
<evidence type="ECO:0000256" key="1">
    <source>
        <dbReference type="ARBA" id="ARBA00023015"/>
    </source>
</evidence>
<dbReference type="InterPro" id="IPR001387">
    <property type="entry name" value="Cro/C1-type_HTH"/>
</dbReference>
<dbReference type="InterPro" id="IPR046335">
    <property type="entry name" value="LacI/GalR-like_sensor"/>
</dbReference>
<evidence type="ECO:0000313" key="7">
    <source>
        <dbReference type="Proteomes" id="UP000236199"/>
    </source>
</evidence>
<dbReference type="CDD" id="cd06297">
    <property type="entry name" value="PBP1_CcpA_TTHA0807"/>
    <property type="match status" value="1"/>
</dbReference>
<dbReference type="PROSITE" id="PS50943">
    <property type="entry name" value="HTH_CROC1"/>
    <property type="match status" value="1"/>
</dbReference>
<dbReference type="PROSITE" id="PS00356">
    <property type="entry name" value="HTH_LACI_1"/>
    <property type="match status" value="1"/>
</dbReference>
<accession>A0A2K1PHU8</accession>
<dbReference type="PRINTS" id="PR00036">
    <property type="entry name" value="HTHLACI"/>
</dbReference>
<name>A0A2K1PHU8_9BACT</name>
<dbReference type="Proteomes" id="UP000236199">
    <property type="component" value="Unassembled WGS sequence"/>
</dbReference>
<dbReference type="SUPFAM" id="SSF47413">
    <property type="entry name" value="lambda repressor-like DNA-binding domains"/>
    <property type="match status" value="1"/>
</dbReference>
<dbReference type="PANTHER" id="PTHR30146">
    <property type="entry name" value="LACI-RELATED TRANSCRIPTIONAL REPRESSOR"/>
    <property type="match status" value="1"/>
</dbReference>
<dbReference type="Pfam" id="PF13377">
    <property type="entry name" value="Peripla_BP_3"/>
    <property type="match status" value="1"/>
</dbReference>
<evidence type="ECO:0000259" key="4">
    <source>
        <dbReference type="PROSITE" id="PS50932"/>
    </source>
</evidence>
<evidence type="ECO:0000256" key="3">
    <source>
        <dbReference type="ARBA" id="ARBA00023163"/>
    </source>
</evidence>
<evidence type="ECO:0000313" key="6">
    <source>
        <dbReference type="EMBL" id="PNS02247.1"/>
    </source>
</evidence>
<evidence type="ECO:0000259" key="5">
    <source>
        <dbReference type="PROSITE" id="PS50943"/>
    </source>
</evidence>
<comment type="caution">
    <text evidence="6">The sequence shown here is derived from an EMBL/GenBank/DDBJ whole genome shotgun (WGS) entry which is preliminary data.</text>
</comment>
<dbReference type="Pfam" id="PF00356">
    <property type="entry name" value="LacI"/>
    <property type="match status" value="1"/>
</dbReference>
<gene>
    <name evidence="6" type="ORF">X928_00835</name>
</gene>
<dbReference type="InterPro" id="IPR028082">
    <property type="entry name" value="Peripla_BP_I"/>
</dbReference>
<dbReference type="InterPro" id="IPR010982">
    <property type="entry name" value="Lambda_DNA-bd_dom_sf"/>
</dbReference>
<dbReference type="AlphaFoldDB" id="A0A2K1PHU8"/>
<evidence type="ECO:0008006" key="8">
    <source>
        <dbReference type="Google" id="ProtNLM"/>
    </source>
</evidence>
<protein>
    <recommendedName>
        <fullName evidence="8">LacI family transcriptional regulator</fullName>
    </recommendedName>
</protein>
<dbReference type="SMART" id="SM00354">
    <property type="entry name" value="HTH_LACI"/>
    <property type="match status" value="1"/>
</dbReference>
<sequence>MSRITIKDVAKKAKVSVGTVSRIINGEKNVTKENLQKVSKAIEELGYVPNTYARGLVSGKTKSISIIVPMIRTDFYDRLINSVDKTLLRKGYESSIFPLLSEYRLKKFLEKSSILYHSDGILMSSLPVNKLFKEGKVPTDKPVILLDMESEYYDCVYIDNYEIGKIAAKILIEKTDNILVFTFIEPENIFTSGVFERRVKGFENILNQNSIHFSKKNIFHSELNLHYALNEALSVLKKVQKFPVGFFATTDLFGYGIILAAKNLGMEVGKDVFIVGVDGQPWTEDIGLTTIKQPIEEMSDLATNILLDRIYSKYSVSSRKSIKFDPIVVRRTSA</sequence>
<organism evidence="6 7">
    <name type="scientific">Petrotoga miotherma DSM 10691</name>
    <dbReference type="NCBI Taxonomy" id="1434326"/>
    <lineage>
        <taxon>Bacteria</taxon>
        <taxon>Thermotogati</taxon>
        <taxon>Thermotogota</taxon>
        <taxon>Thermotogae</taxon>
        <taxon>Petrotogales</taxon>
        <taxon>Petrotogaceae</taxon>
        <taxon>Petrotoga</taxon>
    </lineage>
</organism>
<dbReference type="GO" id="GO:0000976">
    <property type="term" value="F:transcription cis-regulatory region binding"/>
    <property type="evidence" value="ECO:0007669"/>
    <property type="project" value="TreeGrafter"/>
</dbReference>
<dbReference type="Gene3D" id="3.40.50.2300">
    <property type="match status" value="2"/>
</dbReference>
<dbReference type="InterPro" id="IPR000843">
    <property type="entry name" value="HTH_LacI"/>
</dbReference>
<dbReference type="RefSeq" id="WP_103078072.1">
    <property type="nucleotide sequence ID" value="NZ_AZRM01000006.1"/>
</dbReference>
<keyword evidence="7" id="KW-1185">Reference proteome</keyword>
<feature type="domain" description="HTH cro/C1-type" evidence="5">
    <location>
        <begin position="4"/>
        <end position="48"/>
    </location>
</feature>
<dbReference type="Gene3D" id="1.10.260.40">
    <property type="entry name" value="lambda repressor-like DNA-binding domains"/>
    <property type="match status" value="1"/>
</dbReference>
<dbReference type="PROSITE" id="PS50932">
    <property type="entry name" value="HTH_LACI_2"/>
    <property type="match status" value="1"/>
</dbReference>